<gene>
    <name evidence="1" type="ORF">NSED_05645</name>
</gene>
<dbReference type="PATRIC" id="fig|1229909.8.peg.1238"/>
<organism evidence="1 2">
    <name type="scientific">Candidatus Nitrosopumilus sediminis</name>
    <dbReference type="NCBI Taxonomy" id="1229909"/>
    <lineage>
        <taxon>Archaea</taxon>
        <taxon>Nitrososphaerota</taxon>
        <taxon>Nitrososphaeria</taxon>
        <taxon>Nitrosopumilales</taxon>
        <taxon>Nitrosopumilaceae</taxon>
        <taxon>Nitrosopumilus</taxon>
    </lineage>
</organism>
<sequence>MPHISLDRKIDLFDFAKSFSSVFEKSPLIKISTIYVEKNGFNALLPAVIIDEKHQEFLIEISTTLKKTTIRLFPMTDPVKTNAVKSSLVKIYHQIKKHFPDISISKTNLLEYLESDLTS</sequence>
<dbReference type="EMBL" id="CP003843">
    <property type="protein sequence ID" value="AFS82931.1"/>
    <property type="molecule type" value="Genomic_DNA"/>
</dbReference>
<evidence type="ECO:0000313" key="2">
    <source>
        <dbReference type="Proteomes" id="UP000006100"/>
    </source>
</evidence>
<proteinExistence type="predicted"/>
<dbReference type="RefSeq" id="WP_014965302.1">
    <property type="nucleotide sequence ID" value="NC_018656.1"/>
</dbReference>
<accession>K0BF74</accession>
<dbReference type="STRING" id="1229909.NSED_05645"/>
<dbReference type="AlphaFoldDB" id="K0BF74"/>
<dbReference type="HOGENOM" id="CLU_2069318_0_0_2"/>
<dbReference type="Proteomes" id="UP000006100">
    <property type="component" value="Chromosome"/>
</dbReference>
<keyword evidence="2" id="KW-1185">Reference proteome</keyword>
<dbReference type="KEGG" id="nir:NSED_05645"/>
<protein>
    <submittedName>
        <fullName evidence="1">Uncharacterized protein</fullName>
    </submittedName>
</protein>
<reference evidence="1 2" key="1">
    <citation type="journal article" date="2012" name="J. Bacteriol.">
        <title>Draft Genome Sequence of an Ammonia-Oxidizing Archaeon, "Candidatus Nitrosopumilus sediminis" AR2, from Svalbard in the Arctic Circle.</title>
        <authorList>
            <person name="Park S.J."/>
            <person name="Kim J.G."/>
            <person name="Jung M.Y."/>
            <person name="Kim S.J."/>
            <person name="Cha I.T."/>
            <person name="Ghai R."/>
            <person name="Martin-Cuadrado A.B."/>
            <person name="Rodriguez-Valera F."/>
            <person name="Rhee S.K."/>
        </authorList>
    </citation>
    <scope>NUCLEOTIDE SEQUENCE [LARGE SCALE GENOMIC DNA]</scope>
    <source>
        <strain evidence="1 2">AR2</strain>
    </source>
</reference>
<dbReference type="GeneID" id="13696922"/>
<name>K0BF74_9ARCH</name>
<dbReference type="OrthoDB" id="9070at2157"/>
<evidence type="ECO:0000313" key="1">
    <source>
        <dbReference type="EMBL" id="AFS82931.1"/>
    </source>
</evidence>